<accession>A0AAE3QDN9</accession>
<feature type="domain" description="Response regulatory" evidence="6">
    <location>
        <begin position="12"/>
        <end position="126"/>
    </location>
</feature>
<organism evidence="7 8">
    <name type="scientific">Ferirhizobium litorale</name>
    <dbReference type="NCBI Taxonomy" id="2927786"/>
    <lineage>
        <taxon>Bacteria</taxon>
        <taxon>Pseudomonadati</taxon>
        <taxon>Pseudomonadota</taxon>
        <taxon>Alphaproteobacteria</taxon>
        <taxon>Hyphomicrobiales</taxon>
        <taxon>Rhizobiaceae</taxon>
        <taxon>Ferirhizobium</taxon>
    </lineage>
</organism>
<dbReference type="SMART" id="SM00421">
    <property type="entry name" value="HTH_LUXR"/>
    <property type="match status" value="1"/>
</dbReference>
<keyword evidence="3" id="KW-0804">Transcription</keyword>
<evidence type="ECO:0000256" key="2">
    <source>
        <dbReference type="ARBA" id="ARBA00023125"/>
    </source>
</evidence>
<feature type="domain" description="HTH luxR-type" evidence="5">
    <location>
        <begin position="142"/>
        <end position="207"/>
    </location>
</feature>
<feature type="modified residue" description="4-aspartylphosphate" evidence="4">
    <location>
        <position position="61"/>
    </location>
</feature>
<dbReference type="PROSITE" id="PS50110">
    <property type="entry name" value="RESPONSE_REGULATORY"/>
    <property type="match status" value="1"/>
</dbReference>
<dbReference type="GO" id="GO:0006355">
    <property type="term" value="P:regulation of DNA-templated transcription"/>
    <property type="evidence" value="ECO:0007669"/>
    <property type="project" value="InterPro"/>
</dbReference>
<dbReference type="PANTHER" id="PTHR44688:SF16">
    <property type="entry name" value="DNA-BINDING TRANSCRIPTIONAL ACTIVATOR DEVR_DOSR"/>
    <property type="match status" value="1"/>
</dbReference>
<keyword evidence="4" id="KW-0597">Phosphoprotein</keyword>
<evidence type="ECO:0000256" key="4">
    <source>
        <dbReference type="PROSITE-ProRule" id="PRU00169"/>
    </source>
</evidence>
<dbReference type="PRINTS" id="PR00038">
    <property type="entry name" value="HTHLUXR"/>
</dbReference>
<keyword evidence="8" id="KW-1185">Reference proteome</keyword>
<keyword evidence="2" id="KW-0238">DNA-binding</keyword>
<comment type="caution">
    <text evidence="7">The sequence shown here is derived from an EMBL/GenBank/DDBJ whole genome shotgun (WGS) entry which is preliminary data.</text>
</comment>
<evidence type="ECO:0000313" key="7">
    <source>
        <dbReference type="EMBL" id="MDI7922065.1"/>
    </source>
</evidence>
<evidence type="ECO:0000259" key="6">
    <source>
        <dbReference type="PROSITE" id="PS50110"/>
    </source>
</evidence>
<dbReference type="Pfam" id="PF00196">
    <property type="entry name" value="GerE"/>
    <property type="match status" value="1"/>
</dbReference>
<dbReference type="EMBL" id="JALDYZ010000003">
    <property type="protein sequence ID" value="MDI7922065.1"/>
    <property type="molecule type" value="Genomic_DNA"/>
</dbReference>
<evidence type="ECO:0000256" key="3">
    <source>
        <dbReference type="ARBA" id="ARBA00023163"/>
    </source>
</evidence>
<dbReference type="Gene3D" id="1.10.10.10">
    <property type="entry name" value="Winged helix-like DNA-binding domain superfamily/Winged helix DNA-binding domain"/>
    <property type="match status" value="1"/>
</dbReference>
<dbReference type="PROSITE" id="PS50043">
    <property type="entry name" value="HTH_LUXR_2"/>
    <property type="match status" value="1"/>
</dbReference>
<dbReference type="CDD" id="cd06170">
    <property type="entry name" value="LuxR_C_like"/>
    <property type="match status" value="1"/>
</dbReference>
<gene>
    <name evidence="7" type="ORF">MRS75_08175</name>
</gene>
<dbReference type="InterPro" id="IPR036388">
    <property type="entry name" value="WH-like_DNA-bd_sf"/>
</dbReference>
<dbReference type="InterPro" id="IPR001789">
    <property type="entry name" value="Sig_transdc_resp-reg_receiver"/>
</dbReference>
<dbReference type="Gene3D" id="3.40.50.2300">
    <property type="match status" value="1"/>
</dbReference>
<name>A0AAE3QDN9_9HYPH</name>
<reference evidence="7" key="1">
    <citation type="submission" date="2022-03" db="EMBL/GenBank/DDBJ databases">
        <title>Fererhizobium litorale gen. nov., sp. nov., isolated from sandy sediments of the Sea of Japan seashore.</title>
        <authorList>
            <person name="Romanenko L."/>
            <person name="Kurilenko V."/>
            <person name="Otstavnykh N."/>
            <person name="Svetashev V."/>
            <person name="Tekutyeva L."/>
            <person name="Isaeva M."/>
            <person name="Mikhailov V."/>
        </authorList>
    </citation>
    <scope>NUCLEOTIDE SEQUENCE</scope>
    <source>
        <strain evidence="7">KMM 9576</strain>
    </source>
</reference>
<dbReference type="InterPro" id="IPR011006">
    <property type="entry name" value="CheY-like_superfamily"/>
</dbReference>
<sequence>MVFEHFFEDSPTVYIVDDEPLVRVSLIDLFDSLKLKAVGYESADEFLSEADLRQHGCILLDVFMPGTNGLDLQSQLALAGNTMPIVFMTGRGTVPMSVQAMKAGATDFLLKPFENGAVIAATFAAIRRDAERRQFVAACEQIRQAAASLTPREREVMKYVGDGLMNKQIAYEMKISEMMVKLHRGRMMRKMQAGSLAELVKKLDLVATEFDIYQ</sequence>
<dbReference type="AlphaFoldDB" id="A0AAE3QDN9"/>
<dbReference type="RefSeq" id="WP_311785922.1">
    <property type="nucleotide sequence ID" value="NZ_JALDYY010000003.1"/>
</dbReference>
<keyword evidence="1" id="KW-0805">Transcription regulation</keyword>
<dbReference type="PANTHER" id="PTHR44688">
    <property type="entry name" value="DNA-BINDING TRANSCRIPTIONAL ACTIVATOR DEVR_DOSR"/>
    <property type="match status" value="1"/>
</dbReference>
<dbReference type="SUPFAM" id="SSF52172">
    <property type="entry name" value="CheY-like"/>
    <property type="match status" value="1"/>
</dbReference>
<dbReference type="GO" id="GO:0003677">
    <property type="term" value="F:DNA binding"/>
    <property type="evidence" value="ECO:0007669"/>
    <property type="project" value="UniProtKB-KW"/>
</dbReference>
<evidence type="ECO:0000313" key="8">
    <source>
        <dbReference type="Proteomes" id="UP001161580"/>
    </source>
</evidence>
<dbReference type="InterPro" id="IPR000792">
    <property type="entry name" value="Tscrpt_reg_LuxR_C"/>
</dbReference>
<protein>
    <submittedName>
        <fullName evidence="7">Response regulator</fullName>
    </submittedName>
</protein>
<evidence type="ECO:0000259" key="5">
    <source>
        <dbReference type="PROSITE" id="PS50043"/>
    </source>
</evidence>
<dbReference type="GO" id="GO:0000160">
    <property type="term" value="P:phosphorelay signal transduction system"/>
    <property type="evidence" value="ECO:0007669"/>
    <property type="project" value="InterPro"/>
</dbReference>
<dbReference type="Pfam" id="PF00072">
    <property type="entry name" value="Response_reg"/>
    <property type="match status" value="1"/>
</dbReference>
<dbReference type="SMART" id="SM00448">
    <property type="entry name" value="REC"/>
    <property type="match status" value="1"/>
</dbReference>
<proteinExistence type="predicted"/>
<evidence type="ECO:0000256" key="1">
    <source>
        <dbReference type="ARBA" id="ARBA00023015"/>
    </source>
</evidence>
<dbReference type="Proteomes" id="UP001161580">
    <property type="component" value="Unassembled WGS sequence"/>
</dbReference>